<dbReference type="Gene3D" id="1.10.1760.20">
    <property type="match status" value="1"/>
</dbReference>
<dbReference type="Proteomes" id="UP000006443">
    <property type="component" value="Unassembled WGS sequence"/>
</dbReference>
<keyword evidence="3" id="KW-0812">Transmembrane</keyword>
<name>C0GKK3_DETAL</name>
<feature type="transmembrane region" description="Helical" evidence="3">
    <location>
        <begin position="7"/>
        <end position="28"/>
    </location>
</feature>
<dbReference type="AlphaFoldDB" id="C0GKK3"/>
<accession>C0GKK3</accession>
<dbReference type="InterPro" id="IPR003784">
    <property type="entry name" value="BioY"/>
</dbReference>
<dbReference type="PANTHER" id="PTHR34295">
    <property type="entry name" value="BIOTIN TRANSPORTER BIOY"/>
    <property type="match status" value="1"/>
</dbReference>
<reference evidence="4 5" key="1">
    <citation type="submission" date="2009-02" db="EMBL/GenBank/DDBJ databases">
        <title>Sequencing of the draft genome and assembly of Dethiobacter alkaliphilus AHT 1.</title>
        <authorList>
            <consortium name="US DOE Joint Genome Institute (JGI-PGF)"/>
            <person name="Lucas S."/>
            <person name="Copeland A."/>
            <person name="Lapidus A."/>
            <person name="Glavina del Rio T."/>
            <person name="Dalin E."/>
            <person name="Tice H."/>
            <person name="Bruce D."/>
            <person name="Goodwin L."/>
            <person name="Pitluck S."/>
            <person name="Larimer F."/>
            <person name="Land M.L."/>
            <person name="Hauser L."/>
            <person name="Muyzer G."/>
        </authorList>
    </citation>
    <scope>NUCLEOTIDE SEQUENCE [LARGE SCALE GENOMIC DNA]</scope>
    <source>
        <strain evidence="4 5">AHT 1</strain>
    </source>
</reference>
<evidence type="ECO:0000256" key="2">
    <source>
        <dbReference type="PIRNR" id="PIRNR016661"/>
    </source>
</evidence>
<comment type="caution">
    <text evidence="4">The sequence shown here is derived from an EMBL/GenBank/DDBJ whole genome shotgun (WGS) entry which is preliminary data.</text>
</comment>
<protein>
    <recommendedName>
        <fullName evidence="2">Biotin transporter</fullName>
    </recommendedName>
</protein>
<evidence type="ECO:0000313" key="4">
    <source>
        <dbReference type="EMBL" id="EEG76170.1"/>
    </source>
</evidence>
<dbReference type="RefSeq" id="WP_008518985.1">
    <property type="nucleotide sequence ID" value="NZ_ACJM01000024.1"/>
</dbReference>
<gene>
    <name evidence="4" type="ORF">DealDRAFT_3012</name>
</gene>
<comment type="subcellular location">
    <subcellularLocation>
        <location evidence="2">Cell membrane</location>
        <topology evidence="2">Multi-pass membrane protein</topology>
    </subcellularLocation>
</comment>
<keyword evidence="2" id="KW-0813">Transport</keyword>
<dbReference type="EMBL" id="ACJM01000024">
    <property type="protein sequence ID" value="EEG76170.1"/>
    <property type="molecule type" value="Genomic_DNA"/>
</dbReference>
<keyword evidence="2 3" id="KW-0472">Membrane</keyword>
<sequence length="191" mass="19647">MNQKFAVRDLVLISLFTALTAIMAYIVIPMPGGLPPITGQSFAVMLAGLLLGAHKGAMSQIIYVLLGMAGMPVFAGGTAGAGVLAGPTGGFIWGFILGAFVIGKIAEMSKQRSLPVLYLAAVLGGIVAVYTPGILQMARFLDMPVYNGVVAMLPFIPGDLVKVAVAGPLALRILGSLPAAYTTTTAKPNTQ</sequence>
<dbReference type="eggNOG" id="COG1268">
    <property type="taxonomic scope" value="Bacteria"/>
</dbReference>
<dbReference type="Pfam" id="PF02632">
    <property type="entry name" value="BioY"/>
    <property type="match status" value="1"/>
</dbReference>
<feature type="transmembrane region" description="Helical" evidence="3">
    <location>
        <begin position="91"/>
        <end position="109"/>
    </location>
</feature>
<organism evidence="4 5">
    <name type="scientific">Dethiobacter alkaliphilus AHT 1</name>
    <dbReference type="NCBI Taxonomy" id="555088"/>
    <lineage>
        <taxon>Bacteria</taxon>
        <taxon>Bacillati</taxon>
        <taxon>Bacillota</taxon>
        <taxon>Dethiobacteria</taxon>
        <taxon>Dethiobacterales</taxon>
        <taxon>Dethiobacteraceae</taxon>
        <taxon>Dethiobacter</taxon>
    </lineage>
</organism>
<feature type="transmembrane region" description="Helical" evidence="3">
    <location>
        <begin position="116"/>
        <end position="135"/>
    </location>
</feature>
<comment type="similarity">
    <text evidence="1 2">Belongs to the BioY family.</text>
</comment>
<keyword evidence="5" id="KW-1185">Reference proteome</keyword>
<dbReference type="GO" id="GO:0005886">
    <property type="term" value="C:plasma membrane"/>
    <property type="evidence" value="ECO:0007669"/>
    <property type="project" value="UniProtKB-SubCell"/>
</dbReference>
<keyword evidence="3" id="KW-1133">Transmembrane helix</keyword>
<proteinExistence type="inferred from homology"/>
<dbReference type="PIRSF" id="PIRSF016661">
    <property type="entry name" value="BioY"/>
    <property type="match status" value="1"/>
</dbReference>
<keyword evidence="2" id="KW-1003">Cell membrane</keyword>
<evidence type="ECO:0000313" key="5">
    <source>
        <dbReference type="Proteomes" id="UP000006443"/>
    </source>
</evidence>
<evidence type="ECO:0000256" key="1">
    <source>
        <dbReference type="ARBA" id="ARBA00010692"/>
    </source>
</evidence>
<feature type="transmembrane region" description="Helical" evidence="3">
    <location>
        <begin position="34"/>
        <end position="54"/>
    </location>
</feature>
<feature type="transmembrane region" description="Helical" evidence="3">
    <location>
        <begin position="61"/>
        <end position="85"/>
    </location>
</feature>
<dbReference type="GO" id="GO:0015225">
    <property type="term" value="F:biotin transmembrane transporter activity"/>
    <property type="evidence" value="ECO:0007669"/>
    <property type="project" value="UniProtKB-UniRule"/>
</dbReference>
<dbReference type="PANTHER" id="PTHR34295:SF1">
    <property type="entry name" value="BIOTIN TRANSPORTER BIOY"/>
    <property type="match status" value="1"/>
</dbReference>
<dbReference type="OrthoDB" id="9803495at2"/>
<dbReference type="STRING" id="555088.DealDRAFT_3012"/>
<evidence type="ECO:0000256" key="3">
    <source>
        <dbReference type="SAM" id="Phobius"/>
    </source>
</evidence>